<dbReference type="InterPro" id="IPR003347">
    <property type="entry name" value="JmjC_dom"/>
</dbReference>
<reference evidence="6" key="1">
    <citation type="submission" date="2017-05" db="UniProtKB">
        <authorList>
            <consortium name="EnsemblMetazoa"/>
        </authorList>
    </citation>
    <scope>IDENTIFICATION</scope>
</reference>
<evidence type="ECO:0000256" key="3">
    <source>
        <dbReference type="ARBA" id="ARBA00023242"/>
    </source>
</evidence>
<dbReference type="SUPFAM" id="SSF51197">
    <property type="entry name" value="Clavaminate synthase-like"/>
    <property type="match status" value="1"/>
</dbReference>
<dbReference type="GO" id="GO:0031490">
    <property type="term" value="F:chromatin DNA binding"/>
    <property type="evidence" value="ECO:0007669"/>
    <property type="project" value="TreeGrafter"/>
</dbReference>
<feature type="compositionally biased region" description="Polar residues" evidence="4">
    <location>
        <begin position="440"/>
        <end position="458"/>
    </location>
</feature>
<name>A0A1X7VAU1_AMPQE</name>
<evidence type="ECO:0000256" key="1">
    <source>
        <dbReference type="ARBA" id="ARBA00004123"/>
    </source>
</evidence>
<dbReference type="SMART" id="SM00558">
    <property type="entry name" value="JmjC"/>
    <property type="match status" value="1"/>
</dbReference>
<dbReference type="Pfam" id="PF22988">
    <property type="entry name" value="PWWP_KDM3B"/>
    <property type="match status" value="1"/>
</dbReference>
<dbReference type="PROSITE" id="PS51184">
    <property type="entry name" value="JMJC"/>
    <property type="match status" value="1"/>
</dbReference>
<keyword evidence="3" id="KW-0539">Nucleus</keyword>
<dbReference type="PANTHER" id="PTHR12549">
    <property type="entry name" value="JMJC DOMAIN-CONTAINING HISTONE DEMETHYLATION PROTEIN"/>
    <property type="match status" value="1"/>
</dbReference>
<dbReference type="Pfam" id="PF02373">
    <property type="entry name" value="JmjC"/>
    <property type="match status" value="1"/>
</dbReference>
<dbReference type="EnsemblMetazoa" id="Aqu2.1.36642_001">
    <property type="protein sequence ID" value="Aqu2.1.36642_001"/>
    <property type="gene ID" value="Aqu2.1.36642"/>
</dbReference>
<dbReference type="Gene3D" id="2.60.120.650">
    <property type="entry name" value="Cupin"/>
    <property type="match status" value="1"/>
</dbReference>
<feature type="region of interest" description="Disordered" evidence="4">
    <location>
        <begin position="440"/>
        <end position="463"/>
    </location>
</feature>
<dbReference type="GO" id="GO:0046872">
    <property type="term" value="F:metal ion binding"/>
    <property type="evidence" value="ECO:0007669"/>
    <property type="project" value="UniProtKB-KW"/>
</dbReference>
<dbReference type="eggNOG" id="KOG1356">
    <property type="taxonomic scope" value="Eukaryota"/>
</dbReference>
<accession>A0A1X7VAU1</accession>
<protein>
    <recommendedName>
        <fullName evidence="5">JmjC domain-containing protein</fullName>
    </recommendedName>
</protein>
<feature type="region of interest" description="Disordered" evidence="4">
    <location>
        <begin position="387"/>
        <end position="409"/>
    </location>
</feature>
<dbReference type="InterPro" id="IPR054504">
    <property type="entry name" value="PWWP_KDM3B"/>
</dbReference>
<evidence type="ECO:0000313" key="6">
    <source>
        <dbReference type="EnsemblMetazoa" id="Aqu2.1.36642_001"/>
    </source>
</evidence>
<sequence length="1436" mass="159869">ERGPSSPPCVQCPVCLSTSSLMSLVGLNCLLVSSDGGTISLASIRASTQPLQRSSDLSQAKVLIEYLEGLKTGQREWLTLTDYSSVSAVYIEDQLVWARRVLPTETDSNNPVAWPAKAYSLLCGGLGVSRTTVLVEYFCDQERSYLQLSDTKQLNLIEAKGTLSQHTQMLNELTDWEGKQHNRDALLFGSGNLSGQRVRICSVQQHLSWITGTVMSHNLQTRELTVEDVHHMVHTVNPYLVEVILMSIPPPAPPQVQQVSTTGTAWYPDNLLLPNSSQTPLQHPGGYYGNNHAPRGPVTHNLSLMQSEPALHVPQHFDTPPPHHLGGSVSHHPYTPSGSYSNIAMNSPLGPPSQPPTHFSNYLDPLYRHERSKSLGNLRLLSQTQRDLANRRRSHAVPLTGGRGPKRTRFAENTLLPPIPQQEEPCDFPPNRTLSRSISQPSLFLKPQSSVKQDSSVNETEEDDLDLIQSIISRETSITDSPPPSNNLQSQLIRSHSLSHIPHELGSLPSLHHASSLHVLHENYTSTPDVTMGLGSPPPYVHNAIGPPNKLPVGHHPDYQDHKPNIFDGLSEDGLLSALNIPYVNEGVESQHPPVPVHVASSPRIVSPCSETEESLKLDQGSEINIDCIVNQHMGEEDEASKPQLTFSSSLTDIHSEVNRRGSGEKTRISNREVVIHMGSQGKRGRGRPRLTDDEKQRRKELREMGLIKRSKRRTKEEVLQWKADKVRTPAKRGRKPGTGKKNMIKGVTGKIILVTVDLSRYENGSIFFQNGFCQAYHGISRCIECSNVSGDYPSSRYCRFLEFRKLRVINKDEGSLYVEGFATFSDAKAEDLVPWTPLKTGYSGLNTHTGLYVLSRIVKNFIAIIAEEARTISDTDTFPIWKCAVKGVRELCDTCDTTIFNLHWVCQHCGFSICPACFQVACISHNGSEAMSSWQTPWPLCTVNQVSHTPYQLLLSQIIPGNVLSDVLCQLFQICRSNSISIATPPPVSRLLSLLSKLTVSTQEQPRKPFSVDAIKTIGEPSSSSSPAASSSLDRPSVLEPILELPHSCSNDTDDFSLPPKIDAPHLWLCDGDILYLLDATHLSNITAFQWAWHRSRPVVVAGIDKYLNKEIWTPNSFLQDFGEEPADLVDCRTGLIMPQVPSKAFWGGFDDIHCRLQDPVSNCPRLLKLKDWPTGEDFSDKLPQRFHDLVQALPLPDYTRRDGKLNLTSSLPDFFVKPDLGPKMYNAYGTSTLAGCGTTNLHLDVSDAVNVMVYCTDTDKPNEKDELYETVERETCQATVGFLKQSKEIGALWHIYPPSDSDKIRQFLRKVMERRGMSSSKPGSDPIHDQLIYMDAEIRQKLWEEEGVKGWTIAQCKGDAIFIPAGAPHQVQNHCSCIKIAEDFVSPEHVNQCVLLTEEFRQLSSYHSNHEDKLQIKNILYHSVKDIVGLLKNS</sequence>
<dbReference type="GO" id="GO:0003712">
    <property type="term" value="F:transcription coregulator activity"/>
    <property type="evidence" value="ECO:0007669"/>
    <property type="project" value="TreeGrafter"/>
</dbReference>
<keyword evidence="2" id="KW-0479">Metal-binding</keyword>
<dbReference type="InterPro" id="IPR045109">
    <property type="entry name" value="LSDs-like"/>
</dbReference>
<dbReference type="PANTHER" id="PTHR12549:SF38">
    <property type="entry name" value="JMJC DOMAIN-CONTAINING HISTONE DEMETHYLASE 2, ISOFORM A"/>
    <property type="match status" value="1"/>
</dbReference>
<feature type="region of interest" description="Disordered" evidence="4">
    <location>
        <begin position="680"/>
        <end position="701"/>
    </location>
</feature>
<organism evidence="6">
    <name type="scientific">Amphimedon queenslandica</name>
    <name type="common">Sponge</name>
    <dbReference type="NCBI Taxonomy" id="400682"/>
    <lineage>
        <taxon>Eukaryota</taxon>
        <taxon>Metazoa</taxon>
        <taxon>Porifera</taxon>
        <taxon>Demospongiae</taxon>
        <taxon>Heteroscleromorpha</taxon>
        <taxon>Haplosclerida</taxon>
        <taxon>Niphatidae</taxon>
        <taxon>Amphimedon</taxon>
    </lineage>
</organism>
<dbReference type="InParanoid" id="A0A1X7VAU1"/>
<feature type="domain" description="JmjC" evidence="5">
    <location>
        <begin position="1202"/>
        <end position="1403"/>
    </location>
</feature>
<dbReference type="GO" id="GO:0032454">
    <property type="term" value="F:histone H3K9 demethylase activity"/>
    <property type="evidence" value="ECO:0007669"/>
    <property type="project" value="InterPro"/>
</dbReference>
<dbReference type="OrthoDB" id="1667110at2759"/>
<proteinExistence type="predicted"/>
<evidence type="ECO:0000256" key="4">
    <source>
        <dbReference type="SAM" id="MobiDB-lite"/>
    </source>
</evidence>
<dbReference type="GO" id="GO:0000118">
    <property type="term" value="C:histone deacetylase complex"/>
    <property type="evidence" value="ECO:0007669"/>
    <property type="project" value="TreeGrafter"/>
</dbReference>
<dbReference type="FunCoup" id="A0A1X7VAU1">
    <property type="interactions" value="122"/>
</dbReference>
<dbReference type="GO" id="GO:0006357">
    <property type="term" value="P:regulation of transcription by RNA polymerase II"/>
    <property type="evidence" value="ECO:0007669"/>
    <property type="project" value="TreeGrafter"/>
</dbReference>
<evidence type="ECO:0000256" key="2">
    <source>
        <dbReference type="ARBA" id="ARBA00022723"/>
    </source>
</evidence>
<dbReference type="STRING" id="400682.A0A1X7VAU1"/>
<evidence type="ECO:0000259" key="5">
    <source>
        <dbReference type="PROSITE" id="PS51184"/>
    </source>
</evidence>
<comment type="subcellular location">
    <subcellularLocation>
        <location evidence="1">Nucleus</location>
    </subcellularLocation>
</comment>
<feature type="compositionally biased region" description="Basic and acidic residues" evidence="4">
    <location>
        <begin position="690"/>
        <end position="701"/>
    </location>
</feature>
<dbReference type="GO" id="GO:0000785">
    <property type="term" value="C:chromatin"/>
    <property type="evidence" value="ECO:0007669"/>
    <property type="project" value="TreeGrafter"/>
</dbReference>